<dbReference type="EMBL" id="ALBS01000048">
    <property type="protein sequence ID" value="EJT51643.1"/>
    <property type="molecule type" value="Genomic_DNA"/>
</dbReference>
<accession>J5RAY4</accession>
<proteinExistence type="predicted"/>
<dbReference type="GeneID" id="25990567"/>
<gene>
    <name evidence="2" type="ORF">A1Q1_07055</name>
</gene>
<sequence length="344" mass="37298">MFRNTAIQSARAVRTAQVSRVAAQRGFTASALRNDTQKQPPKPEDLAKALAQADQDALKATNELTQNLAMAAFGSPDQQKQAQQNLAQMSDKMTNQLAQALNVSPSDIKKVGKNYESAVNTLLSDLQRSLQGDKGAQQDFLKDLEKGTDQVGTGIAKLLGASNDQIRKARDEFHKQSQNFAKELETFLNAQTPEGQAKIGSAGAKVNQAVTNSINQTAKDFENVLKSGGRSGAFKLAKDYENTKNLLGEALADPAGAAKSIQKEDNAKSVGKIVAAIAAVGLGVYLWQNRGEVKQDVREKAAEVKQEVRDKAYQVKAQADQKSDKIASDAKQLQQDWDKEKKKI</sequence>
<organism evidence="2 3">
    <name type="scientific">Trichosporon asahii var. asahii (strain ATCC 90039 / CBS 2479 / JCM 2466 / KCTC 7840 / NBRC 103889/ NCYC 2677 / UAMH 7654)</name>
    <name type="common">Yeast</name>
    <dbReference type="NCBI Taxonomy" id="1186058"/>
    <lineage>
        <taxon>Eukaryota</taxon>
        <taxon>Fungi</taxon>
        <taxon>Dikarya</taxon>
        <taxon>Basidiomycota</taxon>
        <taxon>Agaricomycotina</taxon>
        <taxon>Tremellomycetes</taxon>
        <taxon>Trichosporonales</taxon>
        <taxon>Trichosporonaceae</taxon>
        <taxon>Trichosporon</taxon>
    </lineage>
</organism>
<dbReference type="VEuPathDB" id="FungiDB:A1Q1_07055"/>
<dbReference type="KEGG" id="tasa:A1Q1_07055"/>
<feature type="compositionally biased region" description="Basic and acidic residues" evidence="1">
    <location>
        <begin position="305"/>
        <end position="328"/>
    </location>
</feature>
<protein>
    <submittedName>
        <fullName evidence="2">Uncharacterized protein</fullName>
    </submittedName>
</protein>
<dbReference type="RefSeq" id="XP_014182779.1">
    <property type="nucleotide sequence ID" value="XM_014327304.1"/>
</dbReference>
<dbReference type="Proteomes" id="UP000002748">
    <property type="component" value="Unassembled WGS sequence"/>
</dbReference>
<comment type="caution">
    <text evidence="2">The sequence shown here is derived from an EMBL/GenBank/DDBJ whole genome shotgun (WGS) entry which is preliminary data.</text>
</comment>
<evidence type="ECO:0000256" key="1">
    <source>
        <dbReference type="SAM" id="MobiDB-lite"/>
    </source>
</evidence>
<evidence type="ECO:0000313" key="2">
    <source>
        <dbReference type="EMBL" id="EJT51643.1"/>
    </source>
</evidence>
<name>J5RAY4_TRIAS</name>
<reference evidence="2 3" key="1">
    <citation type="journal article" date="2012" name="Eukaryot. Cell">
        <title>Draft genome sequence of CBS 2479, the standard type strain of Trichosporon asahii.</title>
        <authorList>
            <person name="Yang R.Y."/>
            <person name="Li H.T."/>
            <person name="Zhu H."/>
            <person name="Zhou G.P."/>
            <person name="Wang M."/>
            <person name="Wang L."/>
        </authorList>
    </citation>
    <scope>NUCLEOTIDE SEQUENCE [LARGE SCALE GENOMIC DNA]</scope>
    <source>
        <strain evidence="3">ATCC 90039 / CBS 2479 / JCM 2466 / KCTC 7840 / NCYC 2677 / UAMH 7654</strain>
    </source>
</reference>
<dbReference type="HOGENOM" id="CLU_806947_0_0_1"/>
<evidence type="ECO:0000313" key="3">
    <source>
        <dbReference type="Proteomes" id="UP000002748"/>
    </source>
</evidence>
<feature type="region of interest" description="Disordered" evidence="1">
    <location>
        <begin position="305"/>
        <end position="344"/>
    </location>
</feature>
<dbReference type="AlphaFoldDB" id="J5RAY4"/>